<gene>
    <name evidence="1" type="ORF">GCM10009682_20780</name>
</gene>
<proteinExistence type="predicted"/>
<comment type="caution">
    <text evidence="1">The sequence shown here is derived from an EMBL/GenBank/DDBJ whole genome shotgun (WGS) entry which is preliminary data.</text>
</comment>
<protein>
    <submittedName>
        <fullName evidence="1">Uncharacterized protein</fullName>
    </submittedName>
</protein>
<evidence type="ECO:0000313" key="2">
    <source>
        <dbReference type="Proteomes" id="UP001500218"/>
    </source>
</evidence>
<dbReference type="RefSeq" id="WP_344128828.1">
    <property type="nucleotide sequence ID" value="NZ_BAAALT010000053.1"/>
</dbReference>
<evidence type="ECO:0000313" key="1">
    <source>
        <dbReference type="EMBL" id="GAA1799004.1"/>
    </source>
</evidence>
<organism evidence="1 2">
    <name type="scientific">Luedemannella flava</name>
    <dbReference type="NCBI Taxonomy" id="349316"/>
    <lineage>
        <taxon>Bacteria</taxon>
        <taxon>Bacillati</taxon>
        <taxon>Actinomycetota</taxon>
        <taxon>Actinomycetes</taxon>
        <taxon>Micromonosporales</taxon>
        <taxon>Micromonosporaceae</taxon>
        <taxon>Luedemannella</taxon>
    </lineage>
</organism>
<keyword evidence="2" id="KW-1185">Reference proteome</keyword>
<reference evidence="1 2" key="1">
    <citation type="journal article" date="2019" name="Int. J. Syst. Evol. Microbiol.">
        <title>The Global Catalogue of Microorganisms (GCM) 10K type strain sequencing project: providing services to taxonomists for standard genome sequencing and annotation.</title>
        <authorList>
            <consortium name="The Broad Institute Genomics Platform"/>
            <consortium name="The Broad Institute Genome Sequencing Center for Infectious Disease"/>
            <person name="Wu L."/>
            <person name="Ma J."/>
        </authorList>
    </citation>
    <scope>NUCLEOTIDE SEQUENCE [LARGE SCALE GENOMIC DNA]</scope>
    <source>
        <strain evidence="1 2">JCM 13250</strain>
    </source>
</reference>
<name>A0ABN2LTH7_9ACTN</name>
<dbReference type="EMBL" id="BAAALT010000053">
    <property type="protein sequence ID" value="GAA1799004.1"/>
    <property type="molecule type" value="Genomic_DNA"/>
</dbReference>
<accession>A0ABN2LTH7</accession>
<dbReference type="Proteomes" id="UP001500218">
    <property type="component" value="Unassembled WGS sequence"/>
</dbReference>
<sequence>MDLAALETDVARLDAVYRPVATAPIPLDEVDGLGERIAAELAALGVEGEAEAVLRAVISRYAEGSDDDRAVIRGLFRRYTSFRWAAPLPGEWHGAAEFRTHVLRISACDQGADTRDDLLALRALCDQARKAGIDPAPILAEVAALSCDEDHYGMGSTRDILLRFASP</sequence>